<dbReference type="Pfam" id="PF00829">
    <property type="entry name" value="Ribosomal_L21p"/>
    <property type="match status" value="1"/>
</dbReference>
<comment type="subunit">
    <text evidence="6">Part of the 50S ribosomal subunit. Contacts protein L20.</text>
</comment>
<keyword evidence="9" id="KW-1185">Reference proteome</keyword>
<proteinExistence type="inferred from homology"/>
<dbReference type="RefSeq" id="WP_338516127.1">
    <property type="nucleotide sequence ID" value="NZ_CP135137.1"/>
</dbReference>
<dbReference type="InterPro" id="IPR028909">
    <property type="entry name" value="bL21-like"/>
</dbReference>
<comment type="similarity">
    <text evidence="1 6 7">Belongs to the bacterial ribosomal protein bL21 family.</text>
</comment>
<evidence type="ECO:0000256" key="7">
    <source>
        <dbReference type="RuleBase" id="RU000562"/>
    </source>
</evidence>
<dbReference type="NCBIfam" id="TIGR00061">
    <property type="entry name" value="L21"/>
    <property type="match status" value="1"/>
</dbReference>
<dbReference type="PANTHER" id="PTHR21349:SF0">
    <property type="entry name" value="LARGE RIBOSOMAL SUBUNIT PROTEIN BL21M"/>
    <property type="match status" value="1"/>
</dbReference>
<comment type="function">
    <text evidence="6 7">This protein binds to 23S rRNA in the presence of protein L20.</text>
</comment>
<dbReference type="InterPro" id="IPR018258">
    <property type="entry name" value="Ribosomal_bL21_CS"/>
</dbReference>
<evidence type="ECO:0000256" key="1">
    <source>
        <dbReference type="ARBA" id="ARBA00008563"/>
    </source>
</evidence>
<reference evidence="8" key="1">
    <citation type="submission" date="2023-09" db="EMBL/GenBank/DDBJ databases">
        <title>Genomes of two closely related lineages of the louse Polyplax serrata with different host specificities.</title>
        <authorList>
            <person name="Martinu J."/>
            <person name="Tarabai H."/>
            <person name="Stefka J."/>
            <person name="Hypsa V."/>
        </authorList>
    </citation>
    <scope>NUCLEOTIDE SEQUENCE [LARGE SCALE GENOMIC DNA]</scope>
    <source>
        <strain evidence="8">98ZLc_SE</strain>
    </source>
</reference>
<protein>
    <recommendedName>
        <fullName evidence="6">Large ribosomal subunit protein bL21</fullName>
    </recommendedName>
</protein>
<gene>
    <name evidence="6 8" type="primary">rplU</name>
    <name evidence="8" type="ORF">RQL39_00090</name>
</gene>
<evidence type="ECO:0000256" key="4">
    <source>
        <dbReference type="ARBA" id="ARBA00022980"/>
    </source>
</evidence>
<dbReference type="GO" id="GO:0005840">
    <property type="term" value="C:ribosome"/>
    <property type="evidence" value="ECO:0007669"/>
    <property type="project" value="UniProtKB-KW"/>
</dbReference>
<keyword evidence="5 6" id="KW-0687">Ribonucleoprotein</keyword>
<dbReference type="InterPro" id="IPR036164">
    <property type="entry name" value="bL21-like_sf"/>
</dbReference>
<dbReference type="EMBL" id="CP135137">
    <property type="protein sequence ID" value="WWR11564.1"/>
    <property type="molecule type" value="Genomic_DNA"/>
</dbReference>
<evidence type="ECO:0000313" key="8">
    <source>
        <dbReference type="EMBL" id="WWR11564.1"/>
    </source>
</evidence>
<organism evidence="8 9">
    <name type="scientific">Candidatus Legionella polyplacis</name>
    <dbReference type="NCBI Taxonomy" id="2005262"/>
    <lineage>
        <taxon>Bacteria</taxon>
        <taxon>Pseudomonadati</taxon>
        <taxon>Pseudomonadota</taxon>
        <taxon>Gammaproteobacteria</taxon>
        <taxon>Legionellales</taxon>
        <taxon>Legionellaceae</taxon>
        <taxon>Legionella</taxon>
    </lineage>
</organism>
<dbReference type="SUPFAM" id="SSF141091">
    <property type="entry name" value="L21p-like"/>
    <property type="match status" value="1"/>
</dbReference>
<dbReference type="Proteomes" id="UP001368618">
    <property type="component" value="Chromosome"/>
</dbReference>
<sequence>MRAVILLGGKQYFIKVGDLLIIELLSVEVKKEMNIKDVLLIFDDHKCLIGNPFVQNSFVKIKVLEHSRHNKITVLKFKRRKHYIKRCGHRQYCTKIQVLNINYKE</sequence>
<evidence type="ECO:0000256" key="3">
    <source>
        <dbReference type="ARBA" id="ARBA00022884"/>
    </source>
</evidence>
<evidence type="ECO:0000256" key="6">
    <source>
        <dbReference type="HAMAP-Rule" id="MF_01363"/>
    </source>
</evidence>
<accession>A0ABZ2GZ32</accession>
<dbReference type="HAMAP" id="MF_01363">
    <property type="entry name" value="Ribosomal_bL21"/>
    <property type="match status" value="1"/>
</dbReference>
<keyword evidence="3 6" id="KW-0694">RNA-binding</keyword>
<evidence type="ECO:0000313" key="9">
    <source>
        <dbReference type="Proteomes" id="UP001368618"/>
    </source>
</evidence>
<evidence type="ECO:0000256" key="5">
    <source>
        <dbReference type="ARBA" id="ARBA00023274"/>
    </source>
</evidence>
<keyword evidence="2 6" id="KW-0699">rRNA-binding</keyword>
<dbReference type="PROSITE" id="PS01169">
    <property type="entry name" value="RIBOSOMAL_L21"/>
    <property type="match status" value="1"/>
</dbReference>
<name>A0ABZ2GZ32_9GAMM</name>
<dbReference type="PANTHER" id="PTHR21349">
    <property type="entry name" value="50S RIBOSOMAL PROTEIN L21"/>
    <property type="match status" value="1"/>
</dbReference>
<dbReference type="InterPro" id="IPR001787">
    <property type="entry name" value="Ribosomal_bL21"/>
</dbReference>
<keyword evidence="4 6" id="KW-0689">Ribosomal protein</keyword>
<evidence type="ECO:0000256" key="2">
    <source>
        <dbReference type="ARBA" id="ARBA00022730"/>
    </source>
</evidence>